<evidence type="ECO:0000256" key="2">
    <source>
        <dbReference type="ARBA" id="ARBA00022763"/>
    </source>
</evidence>
<name>A0A410K1Q3_9BACT</name>
<dbReference type="NCBIfam" id="NF002005">
    <property type="entry name" value="PRK00802.1-5"/>
    <property type="match status" value="1"/>
</dbReference>
<accession>A0A410K1Q3</accession>
<gene>
    <name evidence="6" type="ORF">EP073_13425</name>
</gene>
<dbReference type="InterPro" id="IPR011034">
    <property type="entry name" value="Formyl_transferase-like_C_sf"/>
</dbReference>
<protein>
    <recommendedName>
        <fullName evidence="5">Putative 3-methyladenine DNA glycosylase</fullName>
        <ecNumber evidence="5">3.2.2.-</ecNumber>
    </recommendedName>
</protein>
<sequence>MKKLEASFFDRIPCEVARDLLGKVIFRLYEGIWLKAQIIETESYYLHEKGSHASLGYTEKRKALFMPAGTIYMYYARGGDSLNMSCHGEGNAVLIKSGYPHGDDAAMIRMMKKLNPFKSDGRERETEKLCSGQTLLCRSLALKVPQYDAKTFDESFFMADTGYTPAETAQAARLGIPEGRDEHLLYRYIDVKYMNFCTKPLKTP</sequence>
<dbReference type="RefSeq" id="WP_128467671.1">
    <property type="nucleotide sequence ID" value="NZ_CP035108.1"/>
</dbReference>
<keyword evidence="6" id="KW-0326">Glycosidase</keyword>
<keyword evidence="4 5" id="KW-0234">DNA repair</keyword>
<dbReference type="PANTHER" id="PTHR10429">
    <property type="entry name" value="DNA-3-METHYLADENINE GLYCOSYLASE"/>
    <property type="match status" value="1"/>
</dbReference>
<dbReference type="EC" id="3.2.2.-" evidence="5"/>
<comment type="similarity">
    <text evidence="1 5">Belongs to the DNA glycosylase MPG family.</text>
</comment>
<dbReference type="AlphaFoldDB" id="A0A410K1Q3"/>
<keyword evidence="7" id="KW-1185">Reference proteome</keyword>
<dbReference type="GO" id="GO:0003905">
    <property type="term" value="F:alkylbase DNA N-glycosylase activity"/>
    <property type="evidence" value="ECO:0007669"/>
    <property type="project" value="InterPro"/>
</dbReference>
<evidence type="ECO:0000256" key="5">
    <source>
        <dbReference type="HAMAP-Rule" id="MF_00527"/>
    </source>
</evidence>
<dbReference type="SUPFAM" id="SSF50486">
    <property type="entry name" value="FMT C-terminal domain-like"/>
    <property type="match status" value="1"/>
</dbReference>
<dbReference type="Gene3D" id="3.10.300.10">
    <property type="entry name" value="Methylpurine-DNA glycosylase (MPG)"/>
    <property type="match status" value="1"/>
</dbReference>
<evidence type="ECO:0000256" key="1">
    <source>
        <dbReference type="ARBA" id="ARBA00009232"/>
    </source>
</evidence>
<dbReference type="PANTHER" id="PTHR10429:SF0">
    <property type="entry name" value="DNA-3-METHYLADENINE GLYCOSYLASE"/>
    <property type="match status" value="1"/>
</dbReference>
<evidence type="ECO:0000313" key="7">
    <source>
        <dbReference type="Proteomes" id="UP000287502"/>
    </source>
</evidence>
<dbReference type="GO" id="GO:0006284">
    <property type="term" value="P:base-excision repair"/>
    <property type="evidence" value="ECO:0007669"/>
    <property type="project" value="InterPro"/>
</dbReference>
<dbReference type="KEGG" id="gtl:EP073_13425"/>
<dbReference type="Proteomes" id="UP000287502">
    <property type="component" value="Chromosome"/>
</dbReference>
<keyword evidence="2 5" id="KW-0227">DNA damage</keyword>
<evidence type="ECO:0000313" key="6">
    <source>
        <dbReference type="EMBL" id="QAR34366.1"/>
    </source>
</evidence>
<evidence type="ECO:0000256" key="3">
    <source>
        <dbReference type="ARBA" id="ARBA00022801"/>
    </source>
</evidence>
<keyword evidence="3 5" id="KW-0378">Hydrolase</keyword>
<organism evidence="6 7">
    <name type="scientific">Geovibrio thiophilus</name>
    <dbReference type="NCBI Taxonomy" id="139438"/>
    <lineage>
        <taxon>Bacteria</taxon>
        <taxon>Pseudomonadati</taxon>
        <taxon>Deferribacterota</taxon>
        <taxon>Deferribacteres</taxon>
        <taxon>Deferribacterales</taxon>
        <taxon>Geovibrionaceae</taxon>
        <taxon>Geovibrio</taxon>
    </lineage>
</organism>
<dbReference type="HAMAP" id="MF_00527">
    <property type="entry name" value="3MGH"/>
    <property type="match status" value="1"/>
</dbReference>
<dbReference type="GO" id="GO:0003677">
    <property type="term" value="F:DNA binding"/>
    <property type="evidence" value="ECO:0007669"/>
    <property type="project" value="InterPro"/>
</dbReference>
<evidence type="ECO:0000256" key="4">
    <source>
        <dbReference type="ARBA" id="ARBA00023204"/>
    </source>
</evidence>
<dbReference type="InterPro" id="IPR036995">
    <property type="entry name" value="MPG_sf"/>
</dbReference>
<dbReference type="Pfam" id="PF02245">
    <property type="entry name" value="Pur_DNA_glyco"/>
    <property type="match status" value="1"/>
</dbReference>
<dbReference type="InterPro" id="IPR003180">
    <property type="entry name" value="MPG"/>
</dbReference>
<dbReference type="OrthoDB" id="9794313at2"/>
<proteinExistence type="inferred from homology"/>
<dbReference type="EMBL" id="CP035108">
    <property type="protein sequence ID" value="QAR34366.1"/>
    <property type="molecule type" value="Genomic_DNA"/>
</dbReference>
<reference evidence="6 7" key="1">
    <citation type="submission" date="2019-01" db="EMBL/GenBank/DDBJ databases">
        <title>Geovibrio thiophilus DSM 11263, complete genome.</title>
        <authorList>
            <person name="Spring S."/>
            <person name="Bunk B."/>
            <person name="Sproer C."/>
        </authorList>
    </citation>
    <scope>NUCLEOTIDE SEQUENCE [LARGE SCALE GENOMIC DNA]</scope>
    <source>
        <strain evidence="6 7">DSM 11263</strain>
    </source>
</reference>